<reference evidence="1" key="1">
    <citation type="submission" date="2023-09" db="EMBL/GenBank/DDBJ databases">
        <title>Vallitalea sediminicola and Vallitalea maricola sp. nov., anaerobic bacteria isolated from marine sediment.</title>
        <authorList>
            <person name="Hirano S."/>
            <person name="Maeda A."/>
            <person name="Terahara T."/>
            <person name="Mori K."/>
            <person name="Hamada M."/>
            <person name="Matsumoto R."/>
            <person name="Kobayashi T."/>
        </authorList>
    </citation>
    <scope>NUCLEOTIDE SEQUENCE</scope>
    <source>
        <strain evidence="1">AN17-2</strain>
    </source>
</reference>
<dbReference type="Proteomes" id="UP001374599">
    <property type="component" value="Unassembled WGS sequence"/>
</dbReference>
<accession>A0ACB5URS6</accession>
<evidence type="ECO:0000313" key="2">
    <source>
        <dbReference type="Proteomes" id="UP001374599"/>
    </source>
</evidence>
<comment type="caution">
    <text evidence="1">The sequence shown here is derived from an EMBL/GenBank/DDBJ whole genome shotgun (WGS) entry which is preliminary data.</text>
</comment>
<organism evidence="1 2">
    <name type="scientific">Vallitalea maricola</name>
    <dbReference type="NCBI Taxonomy" id="3074433"/>
    <lineage>
        <taxon>Bacteria</taxon>
        <taxon>Bacillati</taxon>
        <taxon>Bacillota</taxon>
        <taxon>Clostridia</taxon>
        <taxon>Lachnospirales</taxon>
        <taxon>Vallitaleaceae</taxon>
        <taxon>Vallitalea</taxon>
    </lineage>
</organism>
<proteinExistence type="predicted"/>
<gene>
    <name evidence="1" type="ORF">AN2V17_45750</name>
</gene>
<sequence>MLFLKENNIKSYIKLQTHEKMKTKAYQNDIGKYYNMTSLIYENTHYYRCADNRILEYQRTETHKKDGFERTFEVYACSDCRSCIHKANCLYKYNEAKDANRNKVMKINEQWEALKMDSNQNIQSEEGVLNRQIRSIQTE</sequence>
<dbReference type="EMBL" id="BTPU01000120">
    <property type="protein sequence ID" value="GMQ65331.1"/>
    <property type="molecule type" value="Genomic_DNA"/>
</dbReference>
<keyword evidence="2" id="KW-1185">Reference proteome</keyword>
<evidence type="ECO:0000313" key="1">
    <source>
        <dbReference type="EMBL" id="GMQ65331.1"/>
    </source>
</evidence>
<name>A0ACB5URS6_9FIRM</name>
<protein>
    <submittedName>
        <fullName evidence="1">Uncharacterized protein</fullName>
    </submittedName>
</protein>